<protein>
    <submittedName>
        <fullName evidence="1">14588_t:CDS:1</fullName>
    </submittedName>
</protein>
<proteinExistence type="predicted"/>
<keyword evidence="2" id="KW-1185">Reference proteome</keyword>
<dbReference type="EMBL" id="CAJVPT010022695">
    <property type="protein sequence ID" value="CAG8661347.1"/>
    <property type="molecule type" value="Genomic_DNA"/>
</dbReference>
<evidence type="ECO:0000313" key="2">
    <source>
        <dbReference type="Proteomes" id="UP000789525"/>
    </source>
</evidence>
<accession>A0ACA9NJG1</accession>
<evidence type="ECO:0000313" key="1">
    <source>
        <dbReference type="EMBL" id="CAG8661347.1"/>
    </source>
</evidence>
<comment type="caution">
    <text evidence="1">The sequence shown here is derived from an EMBL/GenBank/DDBJ whole genome shotgun (WGS) entry which is preliminary data.</text>
</comment>
<sequence>MTFHDDELGVRYEHNPIKNNLPVVGLVALPADSTVNDPLDKTLIASKILKPQCDYSNTSDTQNFQQAPTLTSMDTAMNPEYVHQQSSSYINQAENETPSKQNGQKKRRITPKLIKQL</sequence>
<gene>
    <name evidence="1" type="ORF">ACOLOM_LOCUS8602</name>
</gene>
<dbReference type="Proteomes" id="UP000789525">
    <property type="component" value="Unassembled WGS sequence"/>
</dbReference>
<reference evidence="1" key="1">
    <citation type="submission" date="2021-06" db="EMBL/GenBank/DDBJ databases">
        <authorList>
            <person name="Kallberg Y."/>
            <person name="Tangrot J."/>
            <person name="Rosling A."/>
        </authorList>
    </citation>
    <scope>NUCLEOTIDE SEQUENCE</scope>
    <source>
        <strain evidence="1">CL356</strain>
    </source>
</reference>
<organism evidence="1 2">
    <name type="scientific">Acaulospora colombiana</name>
    <dbReference type="NCBI Taxonomy" id="27376"/>
    <lineage>
        <taxon>Eukaryota</taxon>
        <taxon>Fungi</taxon>
        <taxon>Fungi incertae sedis</taxon>
        <taxon>Mucoromycota</taxon>
        <taxon>Glomeromycotina</taxon>
        <taxon>Glomeromycetes</taxon>
        <taxon>Diversisporales</taxon>
        <taxon>Acaulosporaceae</taxon>
        <taxon>Acaulospora</taxon>
    </lineage>
</organism>
<name>A0ACA9NJG1_9GLOM</name>